<dbReference type="EMBL" id="FTNF01000014">
    <property type="protein sequence ID" value="SIR67832.1"/>
    <property type="molecule type" value="Genomic_DNA"/>
</dbReference>
<dbReference type="RefSeq" id="WP_076472445.1">
    <property type="nucleotide sequence ID" value="NZ_FTNF01000014.1"/>
</dbReference>
<dbReference type="OrthoDB" id="3394321at2"/>
<gene>
    <name evidence="2" type="ORF">SAMN05444858_11467</name>
</gene>
<proteinExistence type="predicted"/>
<dbReference type="AlphaFoldDB" id="A0A1N7CW32"/>
<feature type="region of interest" description="Disordered" evidence="1">
    <location>
        <begin position="1"/>
        <end position="69"/>
    </location>
</feature>
<sequence>MSHHEEEHEKIPALAQPPAGTDNLPDPDFANEHDRTAVDRKVITDEDKGEREPEASRGWAGENGGTTPT</sequence>
<evidence type="ECO:0000313" key="2">
    <source>
        <dbReference type="EMBL" id="SIR67832.1"/>
    </source>
</evidence>
<feature type="compositionally biased region" description="Basic and acidic residues" evidence="1">
    <location>
        <begin position="30"/>
        <end position="55"/>
    </location>
</feature>
<evidence type="ECO:0000256" key="1">
    <source>
        <dbReference type="SAM" id="MobiDB-lite"/>
    </source>
</evidence>
<reference evidence="2 3" key="1">
    <citation type="submission" date="2017-01" db="EMBL/GenBank/DDBJ databases">
        <authorList>
            <person name="Mah S.A."/>
            <person name="Swanson W.J."/>
            <person name="Moy G.W."/>
            <person name="Vacquier V.D."/>
        </authorList>
    </citation>
    <scope>NUCLEOTIDE SEQUENCE [LARGE SCALE GENOMIC DNA]</scope>
    <source>
        <strain evidence="2 3">DSM 45758</strain>
    </source>
</reference>
<name>A0A1N7CW32_9ACTN</name>
<dbReference type="Proteomes" id="UP000186004">
    <property type="component" value="Unassembled WGS sequence"/>
</dbReference>
<organism evidence="2 3">
    <name type="scientific">Micromonospora avicenniae</name>
    <dbReference type="NCBI Taxonomy" id="1198245"/>
    <lineage>
        <taxon>Bacteria</taxon>
        <taxon>Bacillati</taxon>
        <taxon>Actinomycetota</taxon>
        <taxon>Actinomycetes</taxon>
        <taxon>Micromonosporales</taxon>
        <taxon>Micromonosporaceae</taxon>
        <taxon>Micromonospora</taxon>
    </lineage>
</organism>
<protein>
    <submittedName>
        <fullName evidence="2">Uncharacterized protein</fullName>
    </submittedName>
</protein>
<keyword evidence="3" id="KW-1185">Reference proteome</keyword>
<accession>A0A1N7CW32</accession>
<feature type="compositionally biased region" description="Basic and acidic residues" evidence="1">
    <location>
        <begin position="1"/>
        <end position="11"/>
    </location>
</feature>
<evidence type="ECO:0000313" key="3">
    <source>
        <dbReference type="Proteomes" id="UP000186004"/>
    </source>
</evidence>